<dbReference type="PANTHER" id="PTHR43649">
    <property type="entry name" value="ARABINOSE-BINDING PROTEIN-RELATED"/>
    <property type="match status" value="1"/>
</dbReference>
<name>A0A1J0W1T2_9NOCA</name>
<keyword evidence="2" id="KW-1185">Reference proteome</keyword>
<dbReference type="CDD" id="cd14748">
    <property type="entry name" value="PBP2_UgpB"/>
    <property type="match status" value="1"/>
</dbReference>
<dbReference type="Pfam" id="PF01547">
    <property type="entry name" value="SBP_bac_1"/>
    <property type="match status" value="1"/>
</dbReference>
<organism evidence="1 2">
    <name type="scientific">Nocardia mangyaensis</name>
    <dbReference type="NCBI Taxonomy" id="2213200"/>
    <lineage>
        <taxon>Bacteria</taxon>
        <taxon>Bacillati</taxon>
        <taxon>Actinomycetota</taxon>
        <taxon>Actinomycetes</taxon>
        <taxon>Mycobacteriales</taxon>
        <taxon>Nocardiaceae</taxon>
        <taxon>Nocardia</taxon>
    </lineage>
</organism>
<accession>A0A1J0W1T2</accession>
<gene>
    <name evidence="1" type="ORF">BOX37_10875</name>
</gene>
<protein>
    <recommendedName>
        <fullName evidence="3">ABC transporter substrate-binding protein</fullName>
    </recommendedName>
</protein>
<proteinExistence type="predicted"/>
<dbReference type="SUPFAM" id="SSF53850">
    <property type="entry name" value="Periplasmic binding protein-like II"/>
    <property type="match status" value="1"/>
</dbReference>
<sequence length="415" mass="42945">MLVAVTTLLAACGQNSSTTTDPDGPVSITFLSYSYGQPNAVGKGVEKLIAEFEAANPNITVRPQSVPTADALIKLQSEVVAGNPPDVAQIGWSKVNQAAQTLPLRPFEDIASAQDWSDTMAGFVPSVLKATPTGTDKPVSMPFLMATPVIFYNADLFRAAGLNPDQPPETMAQLKEAGLAIADKTDAEGVYVSAADPGKSDYLTQSLVNSAGGALVSDSGEVTVDSAPVITALSTVQDLTTSGAQPGVDFASAMGAFSAGKLGMLITTAGGLLTLDEASKGKFTLQVAPFPSFGDQPARPTFSGAGLTILAKDEAKAQASWKFVQFLTSEESFKVIAAEMGYLPLRTAAASAADPRLGSAVQQLADLMPYTAFPGKQSNQGVVILQDEAVEPIVLRGADPADTLKAAATKIRSLN</sequence>
<dbReference type="EMBL" id="CP018082">
    <property type="protein sequence ID" value="APE38226.1"/>
    <property type="molecule type" value="Genomic_DNA"/>
</dbReference>
<dbReference type="Proteomes" id="UP000183810">
    <property type="component" value="Chromosome"/>
</dbReference>
<evidence type="ECO:0000313" key="2">
    <source>
        <dbReference type="Proteomes" id="UP000183810"/>
    </source>
</evidence>
<evidence type="ECO:0000313" key="1">
    <source>
        <dbReference type="EMBL" id="APE38226.1"/>
    </source>
</evidence>
<dbReference type="KEGG" id="nsl:BOX37_10875"/>
<dbReference type="PANTHER" id="PTHR43649:SF30">
    <property type="entry name" value="ABC TRANSPORTER SUBSTRATE-BINDING PROTEIN"/>
    <property type="match status" value="1"/>
</dbReference>
<dbReference type="InterPro" id="IPR006059">
    <property type="entry name" value="SBP"/>
</dbReference>
<evidence type="ECO:0008006" key="3">
    <source>
        <dbReference type="Google" id="ProtNLM"/>
    </source>
</evidence>
<reference evidence="1" key="1">
    <citation type="submission" date="2016-11" db="EMBL/GenBank/DDBJ databases">
        <authorList>
            <person name="Jaros S."/>
            <person name="Januszkiewicz K."/>
            <person name="Wedrychowicz H."/>
        </authorList>
    </citation>
    <scope>NUCLEOTIDE SEQUENCE [LARGE SCALE GENOMIC DNA]</scope>
    <source>
        <strain evidence="1">Y48</strain>
    </source>
</reference>
<dbReference type="InterPro" id="IPR050490">
    <property type="entry name" value="Bact_solute-bd_prot1"/>
</dbReference>
<dbReference type="Gene3D" id="3.40.190.10">
    <property type="entry name" value="Periplasmic binding protein-like II"/>
    <property type="match status" value="1"/>
</dbReference>
<dbReference type="AlphaFoldDB" id="A0A1J0W1T2"/>